<gene>
    <name evidence="1" type="ORF">MML48_7g00010272</name>
</gene>
<organism evidence="1 2">
    <name type="scientific">Holotrichia oblita</name>
    <name type="common">Chafer beetle</name>
    <dbReference type="NCBI Taxonomy" id="644536"/>
    <lineage>
        <taxon>Eukaryota</taxon>
        <taxon>Metazoa</taxon>
        <taxon>Ecdysozoa</taxon>
        <taxon>Arthropoda</taxon>
        <taxon>Hexapoda</taxon>
        <taxon>Insecta</taxon>
        <taxon>Pterygota</taxon>
        <taxon>Neoptera</taxon>
        <taxon>Endopterygota</taxon>
        <taxon>Coleoptera</taxon>
        <taxon>Polyphaga</taxon>
        <taxon>Scarabaeiformia</taxon>
        <taxon>Scarabaeidae</taxon>
        <taxon>Melolonthinae</taxon>
        <taxon>Holotrichia</taxon>
    </lineage>
</organism>
<accession>A0ACB9SVI9</accession>
<proteinExistence type="predicted"/>
<reference evidence="1" key="1">
    <citation type="submission" date="2022-04" db="EMBL/GenBank/DDBJ databases">
        <title>Chromosome-scale genome assembly of Holotrichia oblita Faldermann.</title>
        <authorList>
            <person name="Rongchong L."/>
        </authorList>
    </citation>
    <scope>NUCLEOTIDE SEQUENCE</scope>
    <source>
        <strain evidence="1">81SQS9</strain>
    </source>
</reference>
<protein>
    <submittedName>
        <fullName evidence="1">Fasting-inducible integral membrane protein tm6p1-related</fullName>
    </submittedName>
</protein>
<keyword evidence="2" id="KW-1185">Reference proteome</keyword>
<dbReference type="EMBL" id="CM043021">
    <property type="protein sequence ID" value="KAI4458300.1"/>
    <property type="molecule type" value="Genomic_DNA"/>
</dbReference>
<comment type="caution">
    <text evidence="1">The sequence shown here is derived from an EMBL/GenBank/DDBJ whole genome shotgun (WGS) entry which is preliminary data.</text>
</comment>
<sequence>MLATNIYSLTITHFVLFIVTFLVTYTISVYYGHVYPIWPYISDTGVKVPESCIMSQLFTIGSVLSKHLIIYVYILAVGIIYCRYLVIKHTSEIYSLSPLVNRLNNASLWIGFLVALGISLLSNFPRKAHWKIHFLGVAMAFGLGNVYEIIQIILSIYVYPKIGSKLIIGTRIAITSAFNACIICSATCGRISMKQFNGADILQWLPEHAGFTLHIISSITGWTSAILAMMFLLTYTFEFKDIVIYESIFEMSEEVTDDH</sequence>
<evidence type="ECO:0000313" key="1">
    <source>
        <dbReference type="EMBL" id="KAI4458300.1"/>
    </source>
</evidence>
<name>A0ACB9SVI9_HOLOL</name>
<dbReference type="Proteomes" id="UP001056778">
    <property type="component" value="Chromosome 7"/>
</dbReference>
<evidence type="ECO:0000313" key="2">
    <source>
        <dbReference type="Proteomes" id="UP001056778"/>
    </source>
</evidence>